<dbReference type="EMBL" id="KZ293426">
    <property type="protein sequence ID" value="PBK70297.1"/>
    <property type="molecule type" value="Genomic_DNA"/>
</dbReference>
<accession>A0A2H3C0D7</accession>
<proteinExistence type="predicted"/>
<dbReference type="Proteomes" id="UP000218334">
    <property type="component" value="Unassembled WGS sequence"/>
</dbReference>
<name>A0A2H3C0D7_9AGAR</name>
<keyword evidence="2" id="KW-1185">Reference proteome</keyword>
<evidence type="ECO:0000313" key="1">
    <source>
        <dbReference type="EMBL" id="PBK70297.1"/>
    </source>
</evidence>
<sequence length="371" mass="42625">MDGTKHPMRNFLAEYGLTIVVDLRNKYLKVQKAAATLEEMQVKAAHQHLEPTQNPITNQIWEEIANFQFSKAPNMPGFKRINNSLEKEPSTRSNAFTILQKYVANVNTGIHTEKCFNPIRISVSEEVSVNMQTRMKKFIPLTCFSKVYYLTKCNRTYDRKEGNLILEEGTLKVREKCIKASKESIQIIEEWKDNMTHAREVIPKKLDIGDSKEGPVMKYMVSHIPTSNNSEYRETEEAEEARESIYGFDICSLKKPDKTIPTPLSNNSRNLILLHHQPKEGKEQWRWTFAAWHADQMNALSCNTPKQNQNPSSPGIEPNGVTRMTRATALGTMHWVWKSMLEDTSTLNEYVNIPAGIEDRFLIGLENFKLT</sequence>
<reference evidence="2" key="1">
    <citation type="journal article" date="2017" name="Nat. Ecol. Evol.">
        <title>Genome expansion and lineage-specific genetic innovations in the forest pathogenic fungi Armillaria.</title>
        <authorList>
            <person name="Sipos G."/>
            <person name="Prasanna A.N."/>
            <person name="Walter M.C."/>
            <person name="O'Connor E."/>
            <person name="Balint B."/>
            <person name="Krizsan K."/>
            <person name="Kiss B."/>
            <person name="Hess J."/>
            <person name="Varga T."/>
            <person name="Slot J."/>
            <person name="Riley R."/>
            <person name="Boka B."/>
            <person name="Rigling D."/>
            <person name="Barry K."/>
            <person name="Lee J."/>
            <person name="Mihaltcheva S."/>
            <person name="LaButti K."/>
            <person name="Lipzen A."/>
            <person name="Waldron R."/>
            <person name="Moloney N.M."/>
            <person name="Sperisen C."/>
            <person name="Kredics L."/>
            <person name="Vagvoelgyi C."/>
            <person name="Patrignani A."/>
            <person name="Fitzpatrick D."/>
            <person name="Nagy I."/>
            <person name="Doyle S."/>
            <person name="Anderson J.B."/>
            <person name="Grigoriev I.V."/>
            <person name="Gueldener U."/>
            <person name="Muensterkoetter M."/>
            <person name="Nagy L.G."/>
        </authorList>
    </citation>
    <scope>NUCLEOTIDE SEQUENCE [LARGE SCALE GENOMIC DNA]</scope>
    <source>
        <strain evidence="2">28-4</strain>
    </source>
</reference>
<evidence type="ECO:0000313" key="2">
    <source>
        <dbReference type="Proteomes" id="UP000218334"/>
    </source>
</evidence>
<organism evidence="1 2">
    <name type="scientific">Armillaria solidipes</name>
    <dbReference type="NCBI Taxonomy" id="1076256"/>
    <lineage>
        <taxon>Eukaryota</taxon>
        <taxon>Fungi</taxon>
        <taxon>Dikarya</taxon>
        <taxon>Basidiomycota</taxon>
        <taxon>Agaricomycotina</taxon>
        <taxon>Agaricomycetes</taxon>
        <taxon>Agaricomycetidae</taxon>
        <taxon>Agaricales</taxon>
        <taxon>Marasmiineae</taxon>
        <taxon>Physalacriaceae</taxon>
        <taxon>Armillaria</taxon>
    </lineage>
</organism>
<protein>
    <submittedName>
        <fullName evidence="1">Uncharacterized protein</fullName>
    </submittedName>
</protein>
<dbReference type="AlphaFoldDB" id="A0A2H3C0D7"/>
<gene>
    <name evidence="1" type="ORF">ARMSODRAFT_974269</name>
</gene>